<accession>A0A0B5EI29</accession>
<protein>
    <submittedName>
        <fullName evidence="2">Uncharacterized protein</fullName>
    </submittedName>
</protein>
<dbReference type="EMBL" id="CP010519">
    <property type="protein sequence ID" value="AJE81109.1"/>
    <property type="molecule type" value="Genomic_DNA"/>
</dbReference>
<gene>
    <name evidence="2" type="ORF">SLNWT_0733</name>
</gene>
<evidence type="ECO:0000313" key="2">
    <source>
        <dbReference type="EMBL" id="AJE81109.1"/>
    </source>
</evidence>
<evidence type="ECO:0000313" key="3">
    <source>
        <dbReference type="Proteomes" id="UP000031523"/>
    </source>
</evidence>
<sequence length="59" mass="6308">MTAAGARPRPGRGRRYRAQRWTAALDAFVITFEGRPLTPPPGSAAPRTAGIARGFDDTP</sequence>
<name>A0A0B5EI29_STRA4</name>
<dbReference type="Proteomes" id="UP000031523">
    <property type="component" value="Chromosome"/>
</dbReference>
<keyword evidence="3" id="KW-1185">Reference proteome</keyword>
<evidence type="ECO:0000256" key="1">
    <source>
        <dbReference type="SAM" id="MobiDB-lite"/>
    </source>
</evidence>
<feature type="region of interest" description="Disordered" evidence="1">
    <location>
        <begin position="34"/>
        <end position="59"/>
    </location>
</feature>
<dbReference type="AlphaFoldDB" id="A0A0B5EI29"/>
<reference evidence="2 3" key="1">
    <citation type="submission" date="2015-01" db="EMBL/GenBank/DDBJ databases">
        <title>Enhanced salinomycin production by adjusting the supply of polyketide extender units in Streptomyce albus DSM 41398.</title>
        <authorList>
            <person name="Lu C."/>
        </authorList>
    </citation>
    <scope>NUCLEOTIDE SEQUENCE [LARGE SCALE GENOMIC DNA]</scope>
    <source>
        <strain evidence="3">ATCC 21838 / DSM 41398 / FERM P-419 / JCM 4703 / NBRC 107858</strain>
    </source>
</reference>
<proteinExistence type="predicted"/>
<dbReference type="KEGG" id="sals:SLNWT_0733"/>
<organism evidence="2 3">
    <name type="scientific">Streptomyces albus (strain ATCC 21838 / DSM 41398 / FERM P-419 / JCM 4703 / NBRC 107858)</name>
    <dbReference type="NCBI Taxonomy" id="1081613"/>
    <lineage>
        <taxon>Bacteria</taxon>
        <taxon>Bacillati</taxon>
        <taxon>Actinomycetota</taxon>
        <taxon>Actinomycetes</taxon>
        <taxon>Kitasatosporales</taxon>
        <taxon>Streptomycetaceae</taxon>
        <taxon>Streptomyces</taxon>
    </lineage>
</organism>